<dbReference type="PANTHER" id="PTHR43779:SF2">
    <property type="entry name" value="ALPHA-KETOGLUTARATE-DEPENDENT XANTHINE DIOXYGENASE XAN1"/>
    <property type="match status" value="1"/>
</dbReference>
<protein>
    <recommendedName>
        <fullName evidence="7">TauD/TfdA-like domain-containing protein</fullName>
    </recommendedName>
</protein>
<dbReference type="Gene3D" id="3.60.130.10">
    <property type="entry name" value="Clavaminate synthase-like"/>
    <property type="match status" value="1"/>
</dbReference>
<dbReference type="KEGG" id="pfy:PFICI_03917"/>
<dbReference type="SUPFAM" id="SSF51197">
    <property type="entry name" value="Clavaminate synthase-like"/>
    <property type="match status" value="1"/>
</dbReference>
<comment type="cofactor">
    <cofactor evidence="1">
        <name>Fe(2+)</name>
        <dbReference type="ChEBI" id="CHEBI:29033"/>
    </cofactor>
</comment>
<evidence type="ECO:0000256" key="2">
    <source>
        <dbReference type="ARBA" id="ARBA00005896"/>
    </source>
</evidence>
<sequence>MGSIIENTPTLLQVSPLPQEDGKKTNFGAVVDGLDLNNISDRDVQALKETIWKHKVIIVRGQKSLQPVKQWELVTRFDPDAPQVHSHGDVKSFNKFGGLLSKSRDVLGIPGAENVRLIGKGYQGADHYGIKDKTVKKPLSHDWHATKLSQDEFDSGHTRFQRWHIDAPLYERDPAWFTTLRCIKRPTEPKVTVHWDDGSGQTMEVEPGLTAFFSNVQTYELMTPEEQKVADHSWVEYAPRPYTWMGECRGNPNGLGVASEGREKSLEELGDWDPAHVKRYPMVWVNPVTGEKAFMVHGICARRVFLRSSPDEEPRMVDDVAEIRRWLKPIQERVLKPEYIMLPSVQEGDIVMWANWQCFHTAVDYPDAYGPRTMHQANIGASSAPVGPVPIPVLA</sequence>
<reference evidence="9" key="1">
    <citation type="journal article" date="2015" name="BMC Genomics">
        <title>Genomic and transcriptomic analysis of the endophytic fungus Pestalotiopsis fici reveals its lifestyle and high potential for synthesis of natural products.</title>
        <authorList>
            <person name="Wang X."/>
            <person name="Zhang X."/>
            <person name="Liu L."/>
            <person name="Xiang M."/>
            <person name="Wang W."/>
            <person name="Sun X."/>
            <person name="Che Y."/>
            <person name="Guo L."/>
            <person name="Liu G."/>
            <person name="Guo L."/>
            <person name="Wang C."/>
            <person name="Yin W.B."/>
            <person name="Stadler M."/>
            <person name="Zhang X."/>
            <person name="Liu X."/>
        </authorList>
    </citation>
    <scope>NUCLEOTIDE SEQUENCE [LARGE SCALE GENOMIC DNA]</scope>
    <source>
        <strain evidence="9">W106-1 / CGMCC3.15140</strain>
    </source>
</reference>
<evidence type="ECO:0000313" key="9">
    <source>
        <dbReference type="Proteomes" id="UP000030651"/>
    </source>
</evidence>
<dbReference type="Pfam" id="PF02668">
    <property type="entry name" value="TauD"/>
    <property type="match status" value="1"/>
</dbReference>
<dbReference type="InterPro" id="IPR042098">
    <property type="entry name" value="TauD-like_sf"/>
</dbReference>
<keyword evidence="5" id="KW-0560">Oxidoreductase</keyword>
<proteinExistence type="inferred from homology"/>
<organism evidence="8 9">
    <name type="scientific">Pestalotiopsis fici (strain W106-1 / CGMCC3.15140)</name>
    <dbReference type="NCBI Taxonomy" id="1229662"/>
    <lineage>
        <taxon>Eukaryota</taxon>
        <taxon>Fungi</taxon>
        <taxon>Dikarya</taxon>
        <taxon>Ascomycota</taxon>
        <taxon>Pezizomycotina</taxon>
        <taxon>Sordariomycetes</taxon>
        <taxon>Xylariomycetidae</taxon>
        <taxon>Amphisphaeriales</taxon>
        <taxon>Sporocadaceae</taxon>
        <taxon>Pestalotiopsis</taxon>
    </lineage>
</organism>
<evidence type="ECO:0000256" key="1">
    <source>
        <dbReference type="ARBA" id="ARBA00001954"/>
    </source>
</evidence>
<dbReference type="RefSeq" id="XP_007830689.1">
    <property type="nucleotide sequence ID" value="XM_007832498.1"/>
</dbReference>
<dbReference type="InterPro" id="IPR003819">
    <property type="entry name" value="TauD/TfdA-like"/>
</dbReference>
<evidence type="ECO:0000259" key="7">
    <source>
        <dbReference type="Pfam" id="PF02668"/>
    </source>
</evidence>
<keyword evidence="6" id="KW-0408">Iron</keyword>
<dbReference type="InterPro" id="IPR051178">
    <property type="entry name" value="TfdA_dioxygenase"/>
</dbReference>
<dbReference type="HOGENOM" id="CLU_046574_1_0_1"/>
<evidence type="ECO:0000256" key="6">
    <source>
        <dbReference type="ARBA" id="ARBA00023004"/>
    </source>
</evidence>
<comment type="similarity">
    <text evidence="2">Belongs to the TfdA dioxygenase family.</text>
</comment>
<dbReference type="OrthoDB" id="93019at2759"/>
<evidence type="ECO:0000313" key="8">
    <source>
        <dbReference type="EMBL" id="ETS85892.1"/>
    </source>
</evidence>
<dbReference type="InParanoid" id="W3XKA2"/>
<evidence type="ECO:0000256" key="3">
    <source>
        <dbReference type="ARBA" id="ARBA00022723"/>
    </source>
</evidence>
<evidence type="ECO:0000256" key="5">
    <source>
        <dbReference type="ARBA" id="ARBA00023002"/>
    </source>
</evidence>
<keyword evidence="9" id="KW-1185">Reference proteome</keyword>
<keyword evidence="4" id="KW-0223">Dioxygenase</keyword>
<dbReference type="AlphaFoldDB" id="W3XKA2"/>
<evidence type="ECO:0000256" key="4">
    <source>
        <dbReference type="ARBA" id="ARBA00022964"/>
    </source>
</evidence>
<dbReference type="PANTHER" id="PTHR43779">
    <property type="entry name" value="DIOXYGENASE RV0097-RELATED"/>
    <property type="match status" value="1"/>
</dbReference>
<dbReference type="OMA" id="QRWHIDA"/>
<keyword evidence="3" id="KW-0479">Metal-binding</keyword>
<dbReference type="GO" id="GO:0046872">
    <property type="term" value="F:metal ion binding"/>
    <property type="evidence" value="ECO:0007669"/>
    <property type="project" value="UniProtKB-KW"/>
</dbReference>
<dbReference type="GeneID" id="19268930"/>
<gene>
    <name evidence="8" type="ORF">PFICI_03917</name>
</gene>
<dbReference type="Proteomes" id="UP000030651">
    <property type="component" value="Unassembled WGS sequence"/>
</dbReference>
<dbReference type="EMBL" id="KI912110">
    <property type="protein sequence ID" value="ETS85892.1"/>
    <property type="molecule type" value="Genomic_DNA"/>
</dbReference>
<dbReference type="GO" id="GO:0051213">
    <property type="term" value="F:dioxygenase activity"/>
    <property type="evidence" value="ECO:0007669"/>
    <property type="project" value="UniProtKB-KW"/>
</dbReference>
<dbReference type="eggNOG" id="ENOG502SK0G">
    <property type="taxonomic scope" value="Eukaryota"/>
</dbReference>
<feature type="domain" description="TauD/TfdA-like" evidence="7">
    <location>
        <begin position="20"/>
        <end position="376"/>
    </location>
</feature>
<dbReference type="STRING" id="1229662.W3XKA2"/>
<name>W3XKA2_PESFW</name>
<accession>W3XKA2</accession>